<sequence length="162" mass="17869">MKKKLICFVLSAVLFSQVLALPALASGGAGLYRSFTFGTYKVDVINMHSGYAGPTVGTRWHTNVVLRSLTVSGYVERRNYHVSAYKSGSNYCWTIWESKTNKTYSNCHSTQSGAQTGVQNKLKQLINEYTNNSHATTVAVIGATIILIYHAIDGVRVSLRWA</sequence>
<geneLocation type="plasmid" evidence="2 3">
    <name>p1</name>
</geneLocation>
<proteinExistence type="predicted"/>
<evidence type="ECO:0000313" key="3">
    <source>
        <dbReference type="Proteomes" id="UP001163104"/>
    </source>
</evidence>
<organism evidence="2 3">
    <name type="scientific">Cytobacillus firmus</name>
    <name type="common">Bacillus firmus</name>
    <dbReference type="NCBI Taxonomy" id="1399"/>
    <lineage>
        <taxon>Bacteria</taxon>
        <taxon>Bacillati</taxon>
        <taxon>Bacillota</taxon>
        <taxon>Bacilli</taxon>
        <taxon>Bacillales</taxon>
        <taxon>Bacillaceae</taxon>
        <taxon>Cytobacillus</taxon>
    </lineage>
</organism>
<accession>A0AA46SHG1</accession>
<evidence type="ECO:0000313" key="2">
    <source>
        <dbReference type="EMBL" id="UYG98196.1"/>
    </source>
</evidence>
<feature type="chain" id="PRO_5041409146" evidence="1">
    <location>
        <begin position="26"/>
        <end position="162"/>
    </location>
</feature>
<keyword evidence="1" id="KW-0732">Signal</keyword>
<dbReference type="Proteomes" id="UP001163104">
    <property type="component" value="Plasmid p1"/>
</dbReference>
<feature type="signal peptide" evidence="1">
    <location>
        <begin position="1"/>
        <end position="25"/>
    </location>
</feature>
<protein>
    <submittedName>
        <fullName evidence="2">Uncharacterized protein</fullName>
    </submittedName>
</protein>
<dbReference type="AlphaFoldDB" id="A0AA46SHG1"/>
<dbReference type="EMBL" id="CP107028">
    <property type="protein sequence ID" value="UYG98196.1"/>
    <property type="molecule type" value="Genomic_DNA"/>
</dbReference>
<name>A0AA46SHG1_CYTFI</name>
<dbReference type="RefSeq" id="WP_263600260.1">
    <property type="nucleotide sequence ID" value="NZ_CP107028.1"/>
</dbReference>
<evidence type="ECO:0000256" key="1">
    <source>
        <dbReference type="SAM" id="SignalP"/>
    </source>
</evidence>
<reference evidence="2" key="1">
    <citation type="submission" date="2022-10" db="EMBL/GenBank/DDBJ databases">
        <title>Mechanism of multi-heavy metal repair in Cytobacillus Firmus M7.</title>
        <authorList>
            <person name="Li X."/>
            <person name="Yu C."/>
        </authorList>
    </citation>
    <scope>NUCLEOTIDE SEQUENCE</scope>
    <source>
        <strain evidence="2">M7</strain>
        <plasmid evidence="2">p1</plasmid>
    </source>
</reference>
<keyword evidence="2" id="KW-0614">Plasmid</keyword>
<gene>
    <name evidence="2" type="ORF">OD459_25335</name>
</gene>